<protein>
    <submittedName>
        <fullName evidence="1">Uncharacterized protein</fullName>
    </submittedName>
</protein>
<name>A0ACD3AY79_9AGAR</name>
<keyword evidence="2" id="KW-1185">Reference proteome</keyword>
<evidence type="ECO:0000313" key="1">
    <source>
        <dbReference type="EMBL" id="TFK70943.1"/>
    </source>
</evidence>
<sequence length="340" mass="37680">MPPFHKALNVVGGGTTSNGAATFRGVIDPIWSVGAIPHGGYVLALIIEACIKHQHDTPHQDPIHVTAHYLRPSSPSSFEVHIRIIKVGKGFTNLTAELVQNDVVKVTTHLIFGDNNPNSAQRKGPPLTILPPSGYARRLPLYEHPSQAKREALRHTWTFHPHVVWAPDQQLLEGNKSDSPLRTTEETVGGGGVEWGVWFEFTDAGERVTNPYLPFLVDIFLNFPSLLPKSERVGLSTSWFPTMTLSLEFKFPIPPASSVHHSARTVGLYSSSKFMQDPQGRHEAYVEVWTAPTNIGEGKIEAGWRDRQVCLAVATQMALTIPFEVNLNRRKIAKEDNAKL</sequence>
<accession>A0ACD3AY79</accession>
<organism evidence="1 2">
    <name type="scientific">Pluteus cervinus</name>
    <dbReference type="NCBI Taxonomy" id="181527"/>
    <lineage>
        <taxon>Eukaryota</taxon>
        <taxon>Fungi</taxon>
        <taxon>Dikarya</taxon>
        <taxon>Basidiomycota</taxon>
        <taxon>Agaricomycotina</taxon>
        <taxon>Agaricomycetes</taxon>
        <taxon>Agaricomycetidae</taxon>
        <taxon>Agaricales</taxon>
        <taxon>Pluteineae</taxon>
        <taxon>Pluteaceae</taxon>
        <taxon>Pluteus</taxon>
    </lineage>
</organism>
<proteinExistence type="predicted"/>
<dbReference type="Proteomes" id="UP000308600">
    <property type="component" value="Unassembled WGS sequence"/>
</dbReference>
<dbReference type="EMBL" id="ML208305">
    <property type="protein sequence ID" value="TFK70943.1"/>
    <property type="molecule type" value="Genomic_DNA"/>
</dbReference>
<gene>
    <name evidence="1" type="ORF">BDN72DRAFT_887824</name>
</gene>
<evidence type="ECO:0000313" key="2">
    <source>
        <dbReference type="Proteomes" id="UP000308600"/>
    </source>
</evidence>
<reference evidence="1 2" key="1">
    <citation type="journal article" date="2019" name="Nat. Ecol. Evol.">
        <title>Megaphylogeny resolves global patterns of mushroom evolution.</title>
        <authorList>
            <person name="Varga T."/>
            <person name="Krizsan K."/>
            <person name="Foldi C."/>
            <person name="Dima B."/>
            <person name="Sanchez-Garcia M."/>
            <person name="Sanchez-Ramirez S."/>
            <person name="Szollosi G.J."/>
            <person name="Szarkandi J.G."/>
            <person name="Papp V."/>
            <person name="Albert L."/>
            <person name="Andreopoulos W."/>
            <person name="Angelini C."/>
            <person name="Antonin V."/>
            <person name="Barry K.W."/>
            <person name="Bougher N.L."/>
            <person name="Buchanan P."/>
            <person name="Buyck B."/>
            <person name="Bense V."/>
            <person name="Catcheside P."/>
            <person name="Chovatia M."/>
            <person name="Cooper J."/>
            <person name="Damon W."/>
            <person name="Desjardin D."/>
            <person name="Finy P."/>
            <person name="Geml J."/>
            <person name="Haridas S."/>
            <person name="Hughes K."/>
            <person name="Justo A."/>
            <person name="Karasinski D."/>
            <person name="Kautmanova I."/>
            <person name="Kiss B."/>
            <person name="Kocsube S."/>
            <person name="Kotiranta H."/>
            <person name="LaButti K.M."/>
            <person name="Lechner B.E."/>
            <person name="Liimatainen K."/>
            <person name="Lipzen A."/>
            <person name="Lukacs Z."/>
            <person name="Mihaltcheva S."/>
            <person name="Morgado L.N."/>
            <person name="Niskanen T."/>
            <person name="Noordeloos M.E."/>
            <person name="Ohm R.A."/>
            <person name="Ortiz-Santana B."/>
            <person name="Ovrebo C."/>
            <person name="Racz N."/>
            <person name="Riley R."/>
            <person name="Savchenko A."/>
            <person name="Shiryaev A."/>
            <person name="Soop K."/>
            <person name="Spirin V."/>
            <person name="Szebenyi C."/>
            <person name="Tomsovsky M."/>
            <person name="Tulloss R.E."/>
            <person name="Uehling J."/>
            <person name="Grigoriev I.V."/>
            <person name="Vagvolgyi C."/>
            <person name="Papp T."/>
            <person name="Martin F.M."/>
            <person name="Miettinen O."/>
            <person name="Hibbett D.S."/>
            <person name="Nagy L.G."/>
        </authorList>
    </citation>
    <scope>NUCLEOTIDE SEQUENCE [LARGE SCALE GENOMIC DNA]</scope>
    <source>
        <strain evidence="1 2">NL-1719</strain>
    </source>
</reference>